<dbReference type="GO" id="GO:0097546">
    <property type="term" value="C:ciliary base"/>
    <property type="evidence" value="ECO:0007669"/>
    <property type="project" value="TreeGrafter"/>
</dbReference>
<dbReference type="GO" id="GO:0005930">
    <property type="term" value="C:axoneme"/>
    <property type="evidence" value="ECO:0007669"/>
    <property type="project" value="TreeGrafter"/>
</dbReference>
<protein>
    <recommendedName>
        <fullName evidence="4">Cilia- and flagella-associated protein 36</fullName>
    </recommendedName>
    <alternativeName>
        <fullName evidence="9">Coiled-coil domain-containing protein 104</fullName>
    </alternativeName>
</protein>
<evidence type="ECO:0000256" key="1">
    <source>
        <dbReference type="ARBA" id="ARBA00004138"/>
    </source>
</evidence>
<proteinExistence type="inferred from homology"/>
<evidence type="ECO:0000256" key="7">
    <source>
        <dbReference type="ARBA" id="ARBA00023069"/>
    </source>
</evidence>
<evidence type="ECO:0000256" key="3">
    <source>
        <dbReference type="ARBA" id="ARBA00007460"/>
    </source>
</evidence>
<keyword evidence="7" id="KW-0969">Cilium</keyword>
<evidence type="ECO:0000256" key="8">
    <source>
        <dbReference type="ARBA" id="ARBA00023273"/>
    </source>
</evidence>
<dbReference type="PANTHER" id="PTHR21532:SF0">
    <property type="entry name" value="CILIA- AND FLAGELLA-ASSOCIATED PROTEIN 36"/>
    <property type="match status" value="1"/>
</dbReference>
<evidence type="ECO:0000256" key="5">
    <source>
        <dbReference type="ARBA" id="ARBA00022490"/>
    </source>
</evidence>
<evidence type="ECO:0000256" key="9">
    <source>
        <dbReference type="ARBA" id="ARBA00031593"/>
    </source>
</evidence>
<gene>
    <name evidence="11" type="ORF">N0F65_003387</name>
</gene>
<evidence type="ECO:0000313" key="11">
    <source>
        <dbReference type="EMBL" id="DAZ97364.1"/>
    </source>
</evidence>
<evidence type="ECO:0000256" key="6">
    <source>
        <dbReference type="ARBA" id="ARBA00023054"/>
    </source>
</evidence>
<dbReference type="EMBL" id="DAKRPA010000137">
    <property type="protein sequence ID" value="DAZ97364.1"/>
    <property type="molecule type" value="Genomic_DNA"/>
</dbReference>
<organism evidence="11 12">
    <name type="scientific">Lagenidium giganteum</name>
    <dbReference type="NCBI Taxonomy" id="4803"/>
    <lineage>
        <taxon>Eukaryota</taxon>
        <taxon>Sar</taxon>
        <taxon>Stramenopiles</taxon>
        <taxon>Oomycota</taxon>
        <taxon>Peronosporomycetes</taxon>
        <taxon>Pythiales</taxon>
        <taxon>Pythiaceae</taxon>
    </lineage>
</organism>
<accession>A0AAV2YXT7</accession>
<dbReference type="InterPro" id="IPR038888">
    <property type="entry name" value="CFAP36"/>
</dbReference>
<sequence length="214" mass="24467">MTQLDAIELLSRYETPLIKDMEKDDDVLEWVAAFVGSDRFQDAIDAFCEEHAEQFKVLNAKGGPSADLVSSNDSAWRALHEQFLATANNSIEGFLVERGFSMQLYHARCEEEMRLSEERQRHTRLSFFVQILMACAEYEQFLNLMKRAADPDYYAKKELQYEAEIIVQKGAETPGAANPQQVSSAKGFLDFFNANPDASLDTLEQEFRQRMQLS</sequence>
<keyword evidence="12" id="KW-1185">Reference proteome</keyword>
<comment type="similarity">
    <text evidence="3">Belongs to the CFAP36 family.</text>
</comment>
<keyword evidence="8" id="KW-0966">Cell projection</keyword>
<dbReference type="AlphaFoldDB" id="A0AAV2YXT7"/>
<evidence type="ECO:0000256" key="4">
    <source>
        <dbReference type="ARBA" id="ARBA00021815"/>
    </source>
</evidence>
<dbReference type="Proteomes" id="UP001146120">
    <property type="component" value="Unassembled WGS sequence"/>
</dbReference>
<dbReference type="InterPro" id="IPR023379">
    <property type="entry name" value="BART_dom"/>
</dbReference>
<comment type="subcellular location">
    <subcellularLocation>
        <location evidence="1">Cell projection</location>
        <location evidence="1">Cilium</location>
    </subcellularLocation>
    <subcellularLocation>
        <location evidence="2">Cytoplasm</location>
    </subcellularLocation>
</comment>
<evidence type="ECO:0000313" key="12">
    <source>
        <dbReference type="Proteomes" id="UP001146120"/>
    </source>
</evidence>
<reference evidence="11" key="2">
    <citation type="journal article" date="2023" name="Microbiol Resour">
        <title>Decontamination and Annotation of the Draft Genome Sequence of the Oomycete Lagenidium giganteum ARSEF 373.</title>
        <authorList>
            <person name="Morgan W.R."/>
            <person name="Tartar A."/>
        </authorList>
    </citation>
    <scope>NUCLEOTIDE SEQUENCE</scope>
    <source>
        <strain evidence="11">ARSEF 373</strain>
    </source>
</reference>
<evidence type="ECO:0000256" key="2">
    <source>
        <dbReference type="ARBA" id="ARBA00004496"/>
    </source>
</evidence>
<comment type="caution">
    <text evidence="11">The sequence shown here is derived from an EMBL/GenBank/DDBJ whole genome shotgun (WGS) entry which is preliminary data.</text>
</comment>
<reference evidence="11" key="1">
    <citation type="submission" date="2022-11" db="EMBL/GenBank/DDBJ databases">
        <authorList>
            <person name="Morgan W.R."/>
            <person name="Tartar A."/>
        </authorList>
    </citation>
    <scope>NUCLEOTIDE SEQUENCE</scope>
    <source>
        <strain evidence="11">ARSEF 373</strain>
    </source>
</reference>
<keyword evidence="5" id="KW-0963">Cytoplasm</keyword>
<keyword evidence="6" id="KW-0175">Coiled coil</keyword>
<dbReference type="Gene3D" id="1.20.1520.10">
    <property type="entry name" value="ADP-ribosylation factor-like 2-binding protein, domain"/>
    <property type="match status" value="1"/>
</dbReference>
<dbReference type="PANTHER" id="PTHR21532">
    <property type="entry name" value="PHOSPHODIESTERASE HL"/>
    <property type="match status" value="1"/>
</dbReference>
<dbReference type="InterPro" id="IPR042541">
    <property type="entry name" value="BART_sf"/>
</dbReference>
<dbReference type="Pfam" id="PF11527">
    <property type="entry name" value="ARL2_Bind_BART"/>
    <property type="match status" value="1"/>
</dbReference>
<name>A0AAV2YXT7_9STRA</name>
<evidence type="ECO:0000259" key="10">
    <source>
        <dbReference type="Pfam" id="PF11527"/>
    </source>
</evidence>
<feature type="domain" description="BART" evidence="10">
    <location>
        <begin position="24"/>
        <end position="147"/>
    </location>
</feature>